<feature type="region of interest" description="Disordered" evidence="10">
    <location>
        <begin position="867"/>
        <end position="925"/>
    </location>
</feature>
<evidence type="ECO:0000256" key="8">
    <source>
        <dbReference type="ARBA" id="ARBA00040531"/>
    </source>
</evidence>
<accession>A0A8H6IEE3</accession>
<evidence type="ECO:0000256" key="10">
    <source>
        <dbReference type="SAM" id="MobiDB-lite"/>
    </source>
</evidence>
<keyword evidence="6" id="KW-0460">Magnesium</keyword>
<evidence type="ECO:0000256" key="6">
    <source>
        <dbReference type="ARBA" id="ARBA00022842"/>
    </source>
</evidence>
<dbReference type="InterPro" id="IPR017956">
    <property type="entry name" value="AT_hook_DNA-bd_motif"/>
</dbReference>
<dbReference type="Pfam" id="PF01612">
    <property type="entry name" value="DNA_pol_A_exo1"/>
    <property type="match status" value="1"/>
</dbReference>
<dbReference type="GO" id="GO:0006139">
    <property type="term" value="P:nucleobase-containing compound metabolic process"/>
    <property type="evidence" value="ECO:0007669"/>
    <property type="project" value="InterPro"/>
</dbReference>
<keyword evidence="2" id="KW-0540">Nuclease</keyword>
<dbReference type="InterPro" id="IPR036397">
    <property type="entry name" value="RNaseH_sf"/>
</dbReference>
<evidence type="ECO:0000256" key="5">
    <source>
        <dbReference type="ARBA" id="ARBA00022839"/>
    </source>
</evidence>
<evidence type="ECO:0000256" key="9">
    <source>
        <dbReference type="ARBA" id="ARBA00042761"/>
    </source>
</evidence>
<dbReference type="InterPro" id="IPR046616">
    <property type="entry name" value="DUF6729"/>
</dbReference>
<dbReference type="InterPro" id="IPR012337">
    <property type="entry name" value="RNaseH-like_sf"/>
</dbReference>
<evidence type="ECO:0000256" key="3">
    <source>
        <dbReference type="ARBA" id="ARBA00022723"/>
    </source>
</evidence>
<dbReference type="OrthoDB" id="1920326at2759"/>
<evidence type="ECO:0000313" key="13">
    <source>
        <dbReference type="EMBL" id="KAF6764006.1"/>
    </source>
</evidence>
<reference evidence="13 14" key="1">
    <citation type="submission" date="2020-07" db="EMBL/GenBank/DDBJ databases">
        <title>Comparative genomics of pyrophilous fungi reveals a link between fire events and developmental genes.</title>
        <authorList>
            <consortium name="DOE Joint Genome Institute"/>
            <person name="Steindorff A.S."/>
            <person name="Carver A."/>
            <person name="Calhoun S."/>
            <person name="Stillman K."/>
            <person name="Liu H."/>
            <person name="Lipzen A."/>
            <person name="Pangilinan J."/>
            <person name="Labutti K."/>
            <person name="Bruns T.D."/>
            <person name="Grigoriev I.V."/>
        </authorList>
    </citation>
    <scope>NUCLEOTIDE SEQUENCE [LARGE SCALE GENOMIC DNA]</scope>
    <source>
        <strain evidence="13 14">CBS 144469</strain>
    </source>
</reference>
<dbReference type="PRINTS" id="PR00929">
    <property type="entry name" value="ATHOOK"/>
</dbReference>
<dbReference type="PANTHER" id="PTHR13620:SF109">
    <property type="entry name" value="3'-5' EXONUCLEASE"/>
    <property type="match status" value="1"/>
</dbReference>
<dbReference type="CDD" id="cd06141">
    <property type="entry name" value="WRN_exo"/>
    <property type="match status" value="1"/>
</dbReference>
<comment type="caution">
    <text evidence="13">The sequence shown here is derived from an EMBL/GenBank/DDBJ whole genome shotgun (WGS) entry which is preliminary data.</text>
</comment>
<dbReference type="InterPro" id="IPR051132">
    <property type="entry name" value="3-5_Exonuclease_domain"/>
</dbReference>
<feature type="region of interest" description="Disordered" evidence="10">
    <location>
        <begin position="1393"/>
        <end position="1441"/>
    </location>
</feature>
<comment type="subcellular location">
    <subcellularLocation>
        <location evidence="1">Nucleus</location>
    </subcellularLocation>
</comment>
<feature type="compositionally biased region" description="Acidic residues" evidence="10">
    <location>
        <begin position="156"/>
        <end position="195"/>
    </location>
</feature>
<gene>
    <name evidence="13" type="ORF">DFP72DRAFT_956173</name>
</gene>
<dbReference type="EMBL" id="JACGCI010000005">
    <property type="protein sequence ID" value="KAF6764006.1"/>
    <property type="molecule type" value="Genomic_DNA"/>
</dbReference>
<feature type="domain" description="DUF6729" evidence="12">
    <location>
        <begin position="255"/>
        <end position="445"/>
    </location>
</feature>
<keyword evidence="5" id="KW-0269">Exonuclease</keyword>
<keyword evidence="3" id="KW-0479">Metal-binding</keyword>
<evidence type="ECO:0000256" key="1">
    <source>
        <dbReference type="ARBA" id="ARBA00004123"/>
    </source>
</evidence>
<dbReference type="GO" id="GO:0003677">
    <property type="term" value="F:DNA binding"/>
    <property type="evidence" value="ECO:0007669"/>
    <property type="project" value="InterPro"/>
</dbReference>
<feature type="compositionally biased region" description="Polar residues" evidence="10">
    <location>
        <begin position="1"/>
        <end position="23"/>
    </location>
</feature>
<dbReference type="GO" id="GO:0046872">
    <property type="term" value="F:metal ion binding"/>
    <property type="evidence" value="ECO:0007669"/>
    <property type="project" value="UniProtKB-KW"/>
</dbReference>
<sequence>MESNTAATNNAWEPAAPSSSNHATALDNAAPNPLKRKRGRPKTKEPAFGPKRPRGRPRIHPVNVKIDPPRPRGRPLKTPSSAGGVVVSLGPRIVVPGTRPHLAPGLFGAPAPLPRSLPQTAAISEAVRSPPHPSRVDARPIQRAIPETDPERAIDVGEEEDLEDGAGGDGIGEEDDGDDEGDEGDDEALTNDEDTPPLPQRTRKPQSRLIQDEYVAILAELELRDENGLPALYAKAGEFYVRPKAPWFFLTGKRVSPTDLYRPRWFVWDPKALYKELPCPGCGKTLHRHAAMSRPRRCVDTSDSFWIVGFRYHCRHCRHPKTGKNTVTWCSWDRRILNVLPPALASHFPAILSHRSAVSKELFSWMRSCFQSGMGSKQFSDAVRVQHLLRHDELHLTYLDFIAHRSVLSSWMGQQYESFLPFDDTSPYGPHGFVPSAQWFRDMYDQYMEEHRQDIDQHTAMLTAEICAIDHSHKLPKHIARAEGERVVNGLLSVTNEKGEIRACNLVSTKAHSQFELALTEIRKSLDKYGHKQPELFYTDNMADKAFLEASFPSLRRGVVAVEQFGHLDPFTLPSDVQICVRKEEQAMNAALSTIIEHVPIESSDPDLVLGFDCEWNLAISSNGHHERGDIAVVQIAFEQRVYILQISDLIARHRLPEKLIMLLQNPRVLKVGRMVKNDLKQLEDAIGATTPFVGALDLASYAKARHAVSNARCSLSQLCAVVLQKRLSKNVSERLSTAWEQPHLTPEQEHYAACDAYAPLLIYQELSKLSVPIALPDSPLPSTPVLIFSSDNTVVIAHGRLPVDQSASQYDNINITPTRILVEITEVIVPAAIISTHKKRALSDFGPPNFLVVCPRGRVKVYDPFTFGPQPAGTSEAATGAETDETETAGLPPVADSSGTRESEAASSESLDNSEPSPDGTGVLLRHSLGLEGEEDGTPNDPATAHPRNIDLESQTYGYEVLRGPAASPSTWSTILRSRVLKDVFHVFNMLRLSTTHGLRKAFGRALRDILFVPDLEDRLRISAWASRLAEPKTFEQLLASMPNWLWRRCRRQIPPPDILYPLVEELFLAYGPLKDATTDQPLFNQQAWKTSKQILELIRQGYVSDPPGIALYTVIGVDAKAGNLPIYRCSRGTNFTEGGVHTHLRARLPTSGASIRHVNACLSDFVLQHNLRVGTFNSTGQPYRGHFSIWLTNRLQERLTFLDGIIARPMEMQGWVNGNLYLPTTERLGILPIPEDVRLSSGIAAGSVVLSPGGSKSKIPHAYLARMQGTRKAILPVHTDEEKALFRALMASNPAFNSRTTGPTWKLAVKVWNEHAETSKHVYYKLVEQLKSYFTTWTANLSVVQTLSMTSLVRNPITAASRAISRSTLAPSMTDRPLTLHAVHAGFNTPALRTSLPVPPSEPAEQNSGVSSITAPQAQTPPEPSPVISTPTPGSSLIPHESIPVSVADALARQRVSDEITQIQHQPQNGPTEPRKPRTCAKCGILAPPCPGRQRRQNCRNPCQDCTKLDCYGRNARRPDKKCDEGWLGVARPSWP</sequence>
<dbReference type="Gene3D" id="3.30.420.10">
    <property type="entry name" value="Ribonuclease H-like superfamily/Ribonuclease H"/>
    <property type="match status" value="1"/>
</dbReference>
<feature type="compositionally biased region" description="Polar residues" evidence="10">
    <location>
        <begin position="906"/>
        <end position="917"/>
    </location>
</feature>
<feature type="compositionally biased region" description="Low complexity" evidence="10">
    <location>
        <begin position="873"/>
        <end position="882"/>
    </location>
</feature>
<feature type="region of interest" description="Disordered" evidence="10">
    <location>
        <begin position="1"/>
        <end position="84"/>
    </location>
</feature>
<proteinExistence type="predicted"/>
<dbReference type="Pfam" id="PF20499">
    <property type="entry name" value="DUF6729"/>
    <property type="match status" value="1"/>
</dbReference>
<organism evidence="13 14">
    <name type="scientific">Ephemerocybe angulata</name>
    <dbReference type="NCBI Taxonomy" id="980116"/>
    <lineage>
        <taxon>Eukaryota</taxon>
        <taxon>Fungi</taxon>
        <taxon>Dikarya</taxon>
        <taxon>Basidiomycota</taxon>
        <taxon>Agaricomycotina</taxon>
        <taxon>Agaricomycetes</taxon>
        <taxon>Agaricomycetidae</taxon>
        <taxon>Agaricales</taxon>
        <taxon>Agaricineae</taxon>
        <taxon>Psathyrellaceae</taxon>
        <taxon>Ephemerocybe</taxon>
    </lineage>
</organism>
<evidence type="ECO:0000259" key="12">
    <source>
        <dbReference type="Pfam" id="PF20499"/>
    </source>
</evidence>
<dbReference type="GO" id="GO:0008408">
    <property type="term" value="F:3'-5' exonuclease activity"/>
    <property type="evidence" value="ECO:0007669"/>
    <property type="project" value="InterPro"/>
</dbReference>
<dbReference type="SUPFAM" id="SSF53098">
    <property type="entry name" value="Ribonuclease H-like"/>
    <property type="match status" value="1"/>
</dbReference>
<dbReference type="GO" id="GO:0005634">
    <property type="term" value="C:nucleus"/>
    <property type="evidence" value="ECO:0007669"/>
    <property type="project" value="UniProtKB-SubCell"/>
</dbReference>
<evidence type="ECO:0000256" key="7">
    <source>
        <dbReference type="ARBA" id="ARBA00023242"/>
    </source>
</evidence>
<protein>
    <recommendedName>
        <fullName evidence="8">3'-5' exonuclease</fullName>
    </recommendedName>
    <alternativeName>
        <fullName evidence="9">Werner Syndrome-like exonuclease</fullName>
    </alternativeName>
</protein>
<feature type="region of interest" description="Disordered" evidence="10">
    <location>
        <begin position="125"/>
        <end position="206"/>
    </location>
</feature>
<evidence type="ECO:0000256" key="4">
    <source>
        <dbReference type="ARBA" id="ARBA00022801"/>
    </source>
</evidence>
<feature type="domain" description="3'-5' exonuclease" evidence="11">
    <location>
        <begin position="609"/>
        <end position="769"/>
    </location>
</feature>
<evidence type="ECO:0000256" key="2">
    <source>
        <dbReference type="ARBA" id="ARBA00022722"/>
    </source>
</evidence>
<dbReference type="InterPro" id="IPR002562">
    <property type="entry name" value="3'-5'_exonuclease_dom"/>
</dbReference>
<dbReference type="PANTHER" id="PTHR13620">
    <property type="entry name" value="3-5 EXONUCLEASE"/>
    <property type="match status" value="1"/>
</dbReference>
<dbReference type="Proteomes" id="UP000521943">
    <property type="component" value="Unassembled WGS sequence"/>
</dbReference>
<feature type="compositionally biased region" description="Polar residues" evidence="10">
    <location>
        <begin position="1406"/>
        <end position="1420"/>
    </location>
</feature>
<evidence type="ECO:0000259" key="11">
    <source>
        <dbReference type="Pfam" id="PF01612"/>
    </source>
</evidence>
<dbReference type="SMART" id="SM00384">
    <property type="entry name" value="AT_hook"/>
    <property type="match status" value="3"/>
</dbReference>
<name>A0A8H6IEE3_9AGAR</name>
<keyword evidence="4" id="KW-0378">Hydrolase</keyword>
<keyword evidence="7" id="KW-0539">Nucleus</keyword>
<evidence type="ECO:0000313" key="14">
    <source>
        <dbReference type="Proteomes" id="UP000521943"/>
    </source>
</evidence>
<keyword evidence="14" id="KW-1185">Reference proteome</keyword>